<name>A0A7G9WCI2_ALKCA</name>
<dbReference type="AlphaFoldDB" id="A0A7G9WCI2"/>
<dbReference type="RefSeq" id="WP_213166785.1">
    <property type="nucleotide sequence ID" value="NZ_CP058559.1"/>
</dbReference>
<protein>
    <submittedName>
        <fullName evidence="1">Uncharacterized protein</fullName>
    </submittedName>
</protein>
<dbReference type="EMBL" id="CP058559">
    <property type="protein sequence ID" value="QNO16394.1"/>
    <property type="molecule type" value="Genomic_DNA"/>
</dbReference>
<proteinExistence type="predicted"/>
<organism evidence="1 2">
    <name type="scientific">Alkalicella caledoniensis</name>
    <dbReference type="NCBI Taxonomy" id="2731377"/>
    <lineage>
        <taxon>Bacteria</taxon>
        <taxon>Bacillati</taxon>
        <taxon>Bacillota</taxon>
        <taxon>Clostridia</taxon>
        <taxon>Eubacteriales</taxon>
        <taxon>Proteinivoracaceae</taxon>
        <taxon>Alkalicella</taxon>
    </lineage>
</organism>
<dbReference type="KEGG" id="acae:HYG86_17250"/>
<sequence>MKVLMTPIEMIVWFTQDGVPHPLKYRLLQKDGSYTVVKVGKVISSDKERLAGNNMLIYRCQSIVHGIEKLYELKYEIATCKWFLYKM</sequence>
<evidence type="ECO:0000313" key="2">
    <source>
        <dbReference type="Proteomes" id="UP000516160"/>
    </source>
</evidence>
<dbReference type="Proteomes" id="UP000516160">
    <property type="component" value="Chromosome"/>
</dbReference>
<keyword evidence="2" id="KW-1185">Reference proteome</keyword>
<reference evidence="1 2" key="1">
    <citation type="submission" date="2020-07" db="EMBL/GenBank/DDBJ databases">
        <title>Alkalicella. sp. LB2 genome.</title>
        <authorList>
            <person name="Postec A."/>
            <person name="Quemeneur M."/>
        </authorList>
    </citation>
    <scope>NUCLEOTIDE SEQUENCE [LARGE SCALE GENOMIC DNA]</scope>
    <source>
        <strain evidence="1 2">LB2</strain>
    </source>
</reference>
<gene>
    <name evidence="1" type="ORF">HYG86_17250</name>
</gene>
<accession>A0A7G9WCI2</accession>
<evidence type="ECO:0000313" key="1">
    <source>
        <dbReference type="EMBL" id="QNO16394.1"/>
    </source>
</evidence>